<accession>A0A7H2BLR9</accession>
<evidence type="ECO:0000256" key="1">
    <source>
        <dbReference type="ARBA" id="ARBA00004651"/>
    </source>
</evidence>
<dbReference type="AlphaFoldDB" id="A0A7H2BLR9"/>
<feature type="domain" description="Type II secretion system protein GspF" evidence="7">
    <location>
        <begin position="174"/>
        <end position="299"/>
    </location>
</feature>
<evidence type="ECO:0000256" key="5">
    <source>
        <dbReference type="ARBA" id="ARBA00023136"/>
    </source>
</evidence>
<keyword evidence="5 6" id="KW-0472">Membrane</keyword>
<keyword evidence="4 6" id="KW-1133">Transmembrane helix</keyword>
<organism evidence="8 9">
    <name type="scientific">Rothia amarae</name>
    <dbReference type="NCBI Taxonomy" id="169480"/>
    <lineage>
        <taxon>Bacteria</taxon>
        <taxon>Bacillati</taxon>
        <taxon>Actinomycetota</taxon>
        <taxon>Actinomycetes</taxon>
        <taxon>Micrococcales</taxon>
        <taxon>Micrococcaceae</taxon>
        <taxon>Rothia</taxon>
    </lineage>
</organism>
<evidence type="ECO:0000313" key="9">
    <source>
        <dbReference type="Proteomes" id="UP000516421"/>
    </source>
</evidence>
<dbReference type="Pfam" id="PF00482">
    <property type="entry name" value="T2SSF"/>
    <property type="match status" value="1"/>
</dbReference>
<reference evidence="8 9" key="1">
    <citation type="submission" date="2020-09" db="EMBL/GenBank/DDBJ databases">
        <title>Investigation of environmental microbe.</title>
        <authorList>
            <person name="Ou Y."/>
            <person name="Kang Q."/>
        </authorList>
    </citation>
    <scope>NUCLEOTIDE SEQUENCE [LARGE SCALE GENOMIC DNA]</scope>
    <source>
        <strain evidence="8 9">KJZ-9</strain>
    </source>
</reference>
<sequence length="310" mass="33763">MSHKILIGLCLAAGIWLVASALLARRTVDFSDRIAPQMKSQEIHASLRYESQQSQMGMGESFVEVLRPFIRTALARFNHSTINTTALEKRLIRSGLNLSVSSFRAEQLVWSLIGLVAAALFMGLGMIQGKISVAGALAICVLSAVAGYLARDWWLTQTIEKRESKMLEEFPALAELMALSVTAGESAAGALERVCRCSSGELSGEFKKILAQIRSGDGLVRSLQDFSARTEIAPLARFVDGIVVAIERGTPLSEVLRAQAQDVRDSSKRQLMEAAGKKEIAMMAPIIFCILPLTVVFALFPGLSLINFKF</sequence>
<evidence type="ECO:0000256" key="4">
    <source>
        <dbReference type="ARBA" id="ARBA00022989"/>
    </source>
</evidence>
<dbReference type="KEGG" id="rama:IDM48_04225"/>
<dbReference type="PANTHER" id="PTHR35007:SF2">
    <property type="entry name" value="PILUS ASSEMBLE PROTEIN"/>
    <property type="match status" value="1"/>
</dbReference>
<feature type="transmembrane region" description="Helical" evidence="6">
    <location>
        <begin position="133"/>
        <end position="154"/>
    </location>
</feature>
<feature type="transmembrane region" description="Helical" evidence="6">
    <location>
        <begin position="6"/>
        <end position="24"/>
    </location>
</feature>
<evidence type="ECO:0000259" key="7">
    <source>
        <dbReference type="Pfam" id="PF00482"/>
    </source>
</evidence>
<comment type="subcellular location">
    <subcellularLocation>
        <location evidence="1">Cell membrane</location>
        <topology evidence="1">Multi-pass membrane protein</topology>
    </subcellularLocation>
</comment>
<evidence type="ECO:0000256" key="2">
    <source>
        <dbReference type="ARBA" id="ARBA00022475"/>
    </source>
</evidence>
<evidence type="ECO:0000313" key="8">
    <source>
        <dbReference type="EMBL" id="QNV40615.1"/>
    </source>
</evidence>
<gene>
    <name evidence="8" type="ORF">IDM48_04225</name>
</gene>
<evidence type="ECO:0000256" key="3">
    <source>
        <dbReference type="ARBA" id="ARBA00022692"/>
    </source>
</evidence>
<feature type="transmembrane region" description="Helical" evidence="6">
    <location>
        <begin position="108"/>
        <end position="127"/>
    </location>
</feature>
<dbReference type="Proteomes" id="UP000516421">
    <property type="component" value="Chromosome"/>
</dbReference>
<keyword evidence="3 6" id="KW-0812">Transmembrane</keyword>
<dbReference type="PANTHER" id="PTHR35007">
    <property type="entry name" value="INTEGRAL MEMBRANE PROTEIN-RELATED"/>
    <property type="match status" value="1"/>
</dbReference>
<name>A0A7H2BLR9_9MICC</name>
<dbReference type="InterPro" id="IPR018076">
    <property type="entry name" value="T2SS_GspF_dom"/>
</dbReference>
<proteinExistence type="predicted"/>
<dbReference type="EMBL" id="CP061538">
    <property type="protein sequence ID" value="QNV40615.1"/>
    <property type="molecule type" value="Genomic_DNA"/>
</dbReference>
<dbReference type="GO" id="GO:0005886">
    <property type="term" value="C:plasma membrane"/>
    <property type="evidence" value="ECO:0007669"/>
    <property type="project" value="UniProtKB-SubCell"/>
</dbReference>
<feature type="transmembrane region" description="Helical" evidence="6">
    <location>
        <begin position="280"/>
        <end position="300"/>
    </location>
</feature>
<keyword evidence="2" id="KW-1003">Cell membrane</keyword>
<keyword evidence="9" id="KW-1185">Reference proteome</keyword>
<protein>
    <submittedName>
        <fullName evidence="8">Type II secretion system F family protein</fullName>
    </submittedName>
</protein>
<evidence type="ECO:0000256" key="6">
    <source>
        <dbReference type="SAM" id="Phobius"/>
    </source>
</evidence>
<dbReference type="RefSeq" id="WP_068171630.1">
    <property type="nucleotide sequence ID" value="NZ_BAAAHX010000004.1"/>
</dbReference>